<feature type="compositionally biased region" description="Low complexity" evidence="1">
    <location>
        <begin position="46"/>
        <end position="66"/>
    </location>
</feature>
<protein>
    <submittedName>
        <fullName evidence="2">Uncharacterized protein</fullName>
    </submittedName>
</protein>
<dbReference type="EMBL" id="MN740642">
    <property type="protein sequence ID" value="QHS79383.1"/>
    <property type="molecule type" value="Genomic_DNA"/>
</dbReference>
<reference evidence="2" key="1">
    <citation type="journal article" date="2020" name="Nature">
        <title>Giant virus diversity and host interactions through global metagenomics.</title>
        <authorList>
            <person name="Schulz F."/>
            <person name="Roux S."/>
            <person name="Paez-Espino D."/>
            <person name="Jungbluth S."/>
            <person name="Walsh D.A."/>
            <person name="Denef V.J."/>
            <person name="McMahon K.D."/>
            <person name="Konstantinidis K.T."/>
            <person name="Eloe-Fadrosh E.A."/>
            <person name="Kyrpides N.C."/>
            <person name="Woyke T."/>
        </authorList>
    </citation>
    <scope>NUCLEOTIDE SEQUENCE</scope>
    <source>
        <strain evidence="2">GVMAG-S-1035237-23</strain>
    </source>
</reference>
<dbReference type="AlphaFoldDB" id="A0A6C0AIV0"/>
<evidence type="ECO:0000313" key="2">
    <source>
        <dbReference type="EMBL" id="QHS79383.1"/>
    </source>
</evidence>
<name>A0A6C0AIV0_9ZZZZ</name>
<feature type="compositionally biased region" description="Basic residues" evidence="1">
    <location>
        <begin position="67"/>
        <end position="98"/>
    </location>
</feature>
<organism evidence="2">
    <name type="scientific">viral metagenome</name>
    <dbReference type="NCBI Taxonomy" id="1070528"/>
    <lineage>
        <taxon>unclassified sequences</taxon>
        <taxon>metagenomes</taxon>
        <taxon>organismal metagenomes</taxon>
    </lineage>
</organism>
<proteinExistence type="predicted"/>
<feature type="region of interest" description="Disordered" evidence="1">
    <location>
        <begin position="46"/>
        <end position="98"/>
    </location>
</feature>
<evidence type="ECO:0000256" key="1">
    <source>
        <dbReference type="SAM" id="MobiDB-lite"/>
    </source>
</evidence>
<sequence length="98" mass="9951">METITSAFKSASEAVKGALGLKKADAAAQYSAPTLASAAAPVALGTAPQAPGETSTGAPAAAPTAGGRRRRNTRGGKRHSTRKTTRRVRKGKKGGRKH</sequence>
<accession>A0A6C0AIV0</accession>